<evidence type="ECO:0000313" key="3">
    <source>
        <dbReference type="EMBL" id="WNL18192.1"/>
    </source>
</evidence>
<dbReference type="EMBL" id="CP134845">
    <property type="protein sequence ID" value="WNL13800.1"/>
    <property type="molecule type" value="Genomic_DNA"/>
</dbReference>
<evidence type="ECO:0000313" key="2">
    <source>
        <dbReference type="EMBL" id="WNL13800.1"/>
    </source>
</evidence>
<accession>A0AA96HZM6</accession>
<evidence type="ECO:0000313" key="4">
    <source>
        <dbReference type="EMBL" id="WNL20327.1"/>
    </source>
</evidence>
<dbReference type="EMBL" id="CP134849">
    <property type="protein sequence ID" value="WNL18192.1"/>
    <property type="molecule type" value="Genomic_DNA"/>
</dbReference>
<sequence>MKIDIESIGTIFTEFKDRENMPVQPCGADKSIFQILILLRVRLNLDG</sequence>
<dbReference type="EMBL" id="CP134851">
    <property type="protein sequence ID" value="WNL23501.1"/>
    <property type="molecule type" value="Genomic_DNA"/>
</dbReference>
<protein>
    <submittedName>
        <fullName evidence="1">Uncharacterized protein</fullName>
    </submittedName>
</protein>
<gene>
    <name evidence="2" type="ORF">RJG51_07070</name>
    <name evidence="1" type="ORF">RJG52_00040</name>
    <name evidence="3" type="ORF">RJG53_06200</name>
    <name evidence="5" type="ORF">RJG55_00040</name>
    <name evidence="4" type="ORF">RJG56_06050</name>
    <name evidence="6" type="ORF">RJG57_00055</name>
</gene>
<proteinExistence type="predicted"/>
<name>A0AA96HZM6_9BACT</name>
<evidence type="ECO:0000313" key="1">
    <source>
        <dbReference type="EMBL" id="WNL12482.1"/>
    </source>
</evidence>
<reference evidence="3" key="1">
    <citation type="submission" date="2023-09" db="EMBL/GenBank/DDBJ databases">
        <title>Arcobacter tbilisiensis sp. nov. isolated from chicken meat in Tbilisi, Georgia.</title>
        <authorList>
            <person name="Matthias R."/>
            <person name="Zautner A.E."/>
        </authorList>
    </citation>
    <scope>NUCLEOTIDE SEQUENCE</scope>
    <source>
        <strain evidence="6">LEO 70</strain>
        <strain evidence="5">LEO 74</strain>
        <strain evidence="4">LEO 79</strain>
        <strain evidence="3">LEO 99</strain>
    </source>
</reference>
<dbReference type="EMBL" id="CP134850">
    <property type="protein sequence ID" value="WNL20327.1"/>
    <property type="molecule type" value="Genomic_DNA"/>
</dbReference>
<dbReference type="EMBL" id="CP134844">
    <property type="protein sequence ID" value="WNL12482.1"/>
    <property type="molecule type" value="Genomic_DNA"/>
</dbReference>
<dbReference type="AlphaFoldDB" id="A0AA96HZM6"/>
<evidence type="ECO:0000313" key="5">
    <source>
        <dbReference type="EMBL" id="WNL23501.1"/>
    </source>
</evidence>
<organism evidence="1">
    <name type="scientific">Arcobacter sp. AZ-2023</name>
    <dbReference type="NCBI Taxonomy" id="3074453"/>
    <lineage>
        <taxon>Bacteria</taxon>
        <taxon>Pseudomonadati</taxon>
        <taxon>Campylobacterota</taxon>
        <taxon>Epsilonproteobacteria</taxon>
        <taxon>Campylobacterales</taxon>
        <taxon>Arcobacteraceae</taxon>
        <taxon>Arcobacter</taxon>
    </lineage>
</organism>
<reference evidence="1" key="2">
    <citation type="submission" date="2023-09" db="EMBL/GenBank/DDBJ databases">
        <title>Characterization of Arcobacter Isolates from Retail Chicken Sold in Supermarkets in Tbilisi, Georgia.</title>
        <authorList>
            <person name="Matthias R."/>
            <person name="Zautner A.E."/>
        </authorList>
    </citation>
    <scope>NUCLEOTIDE SEQUENCE</scope>
    <source>
        <strain evidence="2">LEO 108</strain>
        <strain evidence="1">LEO 109</strain>
    </source>
</reference>
<dbReference type="EMBL" id="CP134852">
    <property type="protein sequence ID" value="WNL25606.1"/>
    <property type="molecule type" value="Genomic_DNA"/>
</dbReference>
<evidence type="ECO:0000313" key="6">
    <source>
        <dbReference type="EMBL" id="WNL25606.1"/>
    </source>
</evidence>